<evidence type="ECO:0000313" key="7">
    <source>
        <dbReference type="Proteomes" id="UP000238479"/>
    </source>
</evidence>
<evidence type="ECO:0000256" key="4">
    <source>
        <dbReference type="PROSITE-ProRule" id="PRU00322"/>
    </source>
</evidence>
<dbReference type="Gramene" id="PRQ50735">
    <property type="protein sequence ID" value="PRQ50735"/>
    <property type="gene ID" value="RchiOBHm_Chr2g0136561"/>
</dbReference>
<dbReference type="SMART" id="SM00547">
    <property type="entry name" value="ZnF_RBZ"/>
    <property type="match status" value="2"/>
</dbReference>
<evidence type="ECO:0000256" key="1">
    <source>
        <dbReference type="ARBA" id="ARBA00022723"/>
    </source>
</evidence>
<sequence length="189" mass="19851">MSRPGDWNCRSCQHLNFQRRDSCQRCGDVKSGGGGGLDFGAFNGGRLGGGGSSFGFGSATTGSDVRPGDWYCAAGNCGAHNFASRSSCFKCGAFKDEFAATGGGGGFDSEMTRSRGVSGWEMAGVVVVVVVVGLDGNLEIGFVPGSDATSITLLAEWNVLDAMPQETHTREKKFLIIQFLALLLSEKEK</sequence>
<evidence type="ECO:0000256" key="2">
    <source>
        <dbReference type="ARBA" id="ARBA00022771"/>
    </source>
</evidence>
<dbReference type="STRING" id="74649.A0A2P6RWD4"/>
<dbReference type="PROSITE" id="PS50199">
    <property type="entry name" value="ZF_RANBP2_2"/>
    <property type="match status" value="2"/>
</dbReference>
<feature type="domain" description="RanBP2-type" evidence="5">
    <location>
        <begin position="66"/>
        <end position="97"/>
    </location>
</feature>
<evidence type="ECO:0000259" key="5">
    <source>
        <dbReference type="PROSITE" id="PS50199"/>
    </source>
</evidence>
<accession>A0A2P6RWD4</accession>
<dbReference type="PANTHER" id="PTHR23111">
    <property type="entry name" value="ZINC FINGER PROTEIN"/>
    <property type="match status" value="1"/>
</dbReference>
<evidence type="ECO:0000313" key="6">
    <source>
        <dbReference type="EMBL" id="PRQ50735.1"/>
    </source>
</evidence>
<keyword evidence="1" id="KW-0479">Metal-binding</keyword>
<protein>
    <submittedName>
        <fullName evidence="6">Putative Zinc finger, RanBP2-type</fullName>
    </submittedName>
</protein>
<dbReference type="FunFam" id="4.10.1060.10:FF:000023">
    <property type="entry name" value="Ran-binding zinc finger protein"/>
    <property type="match status" value="1"/>
</dbReference>
<comment type="caution">
    <text evidence="6">The sequence shown here is derived from an EMBL/GenBank/DDBJ whole genome shotgun (WGS) entry which is preliminary data.</text>
</comment>
<proteinExistence type="predicted"/>
<dbReference type="Pfam" id="PF00641">
    <property type="entry name" value="Zn_ribbon_RanBP"/>
    <property type="match status" value="1"/>
</dbReference>
<organism evidence="6 7">
    <name type="scientific">Rosa chinensis</name>
    <name type="common">China rose</name>
    <dbReference type="NCBI Taxonomy" id="74649"/>
    <lineage>
        <taxon>Eukaryota</taxon>
        <taxon>Viridiplantae</taxon>
        <taxon>Streptophyta</taxon>
        <taxon>Embryophyta</taxon>
        <taxon>Tracheophyta</taxon>
        <taxon>Spermatophyta</taxon>
        <taxon>Magnoliopsida</taxon>
        <taxon>eudicotyledons</taxon>
        <taxon>Gunneridae</taxon>
        <taxon>Pentapetalae</taxon>
        <taxon>rosids</taxon>
        <taxon>fabids</taxon>
        <taxon>Rosales</taxon>
        <taxon>Rosaceae</taxon>
        <taxon>Rosoideae</taxon>
        <taxon>Rosoideae incertae sedis</taxon>
        <taxon>Rosa</taxon>
    </lineage>
</organism>
<dbReference type="InterPro" id="IPR001876">
    <property type="entry name" value="Znf_RanBP2"/>
</dbReference>
<feature type="domain" description="RanBP2-type" evidence="5">
    <location>
        <begin position="3"/>
        <end position="32"/>
    </location>
</feature>
<dbReference type="PANTHER" id="PTHR23111:SF74">
    <property type="entry name" value="OS02G0203700 PROTEIN"/>
    <property type="match status" value="1"/>
</dbReference>
<keyword evidence="3" id="KW-0862">Zinc</keyword>
<reference evidence="6 7" key="1">
    <citation type="journal article" date="2018" name="Nat. Genet.">
        <title>The Rosa genome provides new insights in the design of modern roses.</title>
        <authorList>
            <person name="Bendahmane M."/>
        </authorList>
    </citation>
    <scope>NUCLEOTIDE SEQUENCE [LARGE SCALE GENOMIC DNA]</scope>
    <source>
        <strain evidence="7">cv. Old Blush</strain>
    </source>
</reference>
<dbReference type="InterPro" id="IPR036443">
    <property type="entry name" value="Znf_RanBP2_sf"/>
</dbReference>
<name>A0A2P6RWD4_ROSCH</name>
<gene>
    <name evidence="6" type="ORF">RchiOBHm_Chr2g0136561</name>
</gene>
<dbReference type="GO" id="GO:0008270">
    <property type="term" value="F:zinc ion binding"/>
    <property type="evidence" value="ECO:0007669"/>
    <property type="project" value="UniProtKB-KW"/>
</dbReference>
<dbReference type="AlphaFoldDB" id="A0A2P6RWD4"/>
<dbReference type="Gene3D" id="4.10.1060.10">
    <property type="entry name" value="Zinc finger, RanBP2-type"/>
    <property type="match status" value="2"/>
</dbReference>
<keyword evidence="7" id="KW-1185">Reference proteome</keyword>
<dbReference type="EMBL" id="PDCK01000040">
    <property type="protein sequence ID" value="PRQ50735.1"/>
    <property type="molecule type" value="Genomic_DNA"/>
</dbReference>
<dbReference type="SUPFAM" id="SSF90209">
    <property type="entry name" value="Ran binding protein zinc finger-like"/>
    <property type="match status" value="2"/>
</dbReference>
<dbReference type="Proteomes" id="UP000238479">
    <property type="component" value="Chromosome 2"/>
</dbReference>
<dbReference type="GO" id="GO:0003729">
    <property type="term" value="F:mRNA binding"/>
    <property type="evidence" value="ECO:0007669"/>
    <property type="project" value="TreeGrafter"/>
</dbReference>
<dbReference type="PROSITE" id="PS01358">
    <property type="entry name" value="ZF_RANBP2_1"/>
    <property type="match status" value="2"/>
</dbReference>
<dbReference type="GO" id="GO:0005737">
    <property type="term" value="C:cytoplasm"/>
    <property type="evidence" value="ECO:0007669"/>
    <property type="project" value="TreeGrafter"/>
</dbReference>
<evidence type="ECO:0000256" key="3">
    <source>
        <dbReference type="ARBA" id="ARBA00022833"/>
    </source>
</evidence>
<keyword evidence="2 4" id="KW-0863">Zinc-finger</keyword>